<evidence type="ECO:0000313" key="4">
    <source>
        <dbReference type="Proteomes" id="UP001200145"/>
    </source>
</evidence>
<dbReference type="SUPFAM" id="SSF51182">
    <property type="entry name" value="RmlC-like cupins"/>
    <property type="match status" value="1"/>
</dbReference>
<dbReference type="CDD" id="cd02209">
    <property type="entry name" value="cupin_XRE_C"/>
    <property type="match status" value="1"/>
</dbReference>
<feature type="domain" description="HTH cro/C1-type" evidence="2">
    <location>
        <begin position="13"/>
        <end position="67"/>
    </location>
</feature>
<dbReference type="Proteomes" id="UP001200145">
    <property type="component" value="Unassembled WGS sequence"/>
</dbReference>
<comment type="caution">
    <text evidence="3">The sequence shown here is derived from an EMBL/GenBank/DDBJ whole genome shotgun (WGS) entry which is preliminary data.</text>
</comment>
<protein>
    <submittedName>
        <fullName evidence="3">Cupin domain-containing protein</fullName>
    </submittedName>
</protein>
<dbReference type="PANTHER" id="PTHR46797">
    <property type="entry name" value="HTH-TYPE TRANSCRIPTIONAL REGULATOR"/>
    <property type="match status" value="1"/>
</dbReference>
<reference evidence="3 4" key="1">
    <citation type="submission" date="2022-01" db="EMBL/GenBank/DDBJ databases">
        <title>Flavihumibacter sp. nov., isolated from sediment of a river.</title>
        <authorList>
            <person name="Liu H."/>
        </authorList>
    </citation>
    <scope>NUCLEOTIDE SEQUENCE [LARGE SCALE GENOMIC DNA]</scope>
    <source>
        <strain evidence="3 4">RY-1</strain>
    </source>
</reference>
<sequence>MQEDLLIQIGNKIKEVRKAKGITVQALADRAEVSKGLISQIENNRAIPSLPVLMKVILSLQINLPDFFEELRSVSGEAPVLIVKKSDYRTIQKEADKGFEYKRILTRTIAGGSTDIVLLELKKGASRKRLVHTEAFEYKYIIRGSLKYEIDGKDYLLAEGDSIFFDGRLGHRLSNPGTSDTLMLVIYFFISR</sequence>
<dbReference type="Pfam" id="PF01381">
    <property type="entry name" value="HTH_3"/>
    <property type="match status" value="1"/>
</dbReference>
<dbReference type="RefSeq" id="WP_234864683.1">
    <property type="nucleotide sequence ID" value="NZ_JAKEVY010000001.1"/>
</dbReference>
<dbReference type="SUPFAM" id="SSF47413">
    <property type="entry name" value="lambda repressor-like DNA-binding domains"/>
    <property type="match status" value="1"/>
</dbReference>
<dbReference type="InterPro" id="IPR010982">
    <property type="entry name" value="Lambda_DNA-bd_dom_sf"/>
</dbReference>
<dbReference type="InterPro" id="IPR001387">
    <property type="entry name" value="Cro/C1-type_HTH"/>
</dbReference>
<evidence type="ECO:0000256" key="1">
    <source>
        <dbReference type="ARBA" id="ARBA00023125"/>
    </source>
</evidence>
<keyword evidence="4" id="KW-1185">Reference proteome</keyword>
<dbReference type="Gene3D" id="2.60.120.10">
    <property type="entry name" value="Jelly Rolls"/>
    <property type="match status" value="1"/>
</dbReference>
<proteinExistence type="predicted"/>
<dbReference type="Pfam" id="PF07883">
    <property type="entry name" value="Cupin_2"/>
    <property type="match status" value="1"/>
</dbReference>
<dbReference type="Gene3D" id="1.10.260.40">
    <property type="entry name" value="lambda repressor-like DNA-binding domains"/>
    <property type="match status" value="1"/>
</dbReference>
<dbReference type="PANTHER" id="PTHR46797:SF1">
    <property type="entry name" value="METHYLPHOSPHONATE SYNTHASE"/>
    <property type="match status" value="1"/>
</dbReference>
<dbReference type="EMBL" id="JAKEVY010000001">
    <property type="protein sequence ID" value="MCF1714156.1"/>
    <property type="molecule type" value="Genomic_DNA"/>
</dbReference>
<dbReference type="CDD" id="cd00093">
    <property type="entry name" value="HTH_XRE"/>
    <property type="match status" value="1"/>
</dbReference>
<dbReference type="PROSITE" id="PS50943">
    <property type="entry name" value="HTH_CROC1"/>
    <property type="match status" value="1"/>
</dbReference>
<dbReference type="InterPro" id="IPR050807">
    <property type="entry name" value="TransReg_Diox_bact_type"/>
</dbReference>
<evidence type="ECO:0000259" key="2">
    <source>
        <dbReference type="PROSITE" id="PS50943"/>
    </source>
</evidence>
<dbReference type="InterPro" id="IPR011051">
    <property type="entry name" value="RmlC_Cupin_sf"/>
</dbReference>
<dbReference type="InterPro" id="IPR013096">
    <property type="entry name" value="Cupin_2"/>
</dbReference>
<name>A0ABS9BEK8_9BACT</name>
<evidence type="ECO:0000313" key="3">
    <source>
        <dbReference type="EMBL" id="MCF1714156.1"/>
    </source>
</evidence>
<accession>A0ABS9BEK8</accession>
<organism evidence="3 4">
    <name type="scientific">Flavihumibacter fluminis</name>
    <dbReference type="NCBI Taxonomy" id="2909236"/>
    <lineage>
        <taxon>Bacteria</taxon>
        <taxon>Pseudomonadati</taxon>
        <taxon>Bacteroidota</taxon>
        <taxon>Chitinophagia</taxon>
        <taxon>Chitinophagales</taxon>
        <taxon>Chitinophagaceae</taxon>
        <taxon>Flavihumibacter</taxon>
    </lineage>
</organism>
<dbReference type="SMART" id="SM00530">
    <property type="entry name" value="HTH_XRE"/>
    <property type="match status" value="1"/>
</dbReference>
<gene>
    <name evidence="3" type="ORF">L0U88_05910</name>
</gene>
<dbReference type="InterPro" id="IPR014710">
    <property type="entry name" value="RmlC-like_jellyroll"/>
</dbReference>
<keyword evidence="1" id="KW-0238">DNA-binding</keyword>